<evidence type="ECO:0000256" key="7">
    <source>
        <dbReference type="ARBA" id="ARBA00023242"/>
    </source>
</evidence>
<sequence length="759" mass="86228">MVVKYGDFDRKPCWRETQEVNSSLVQEKNPRMCHPISRREFKVAKKSVCTERVKLRDECSVNKNIGHGDGKGFQPLKLKRTVLGNGKVPKFRNINLDFQSSSKKNAEAPNKRSMPLIENSPLKRSRFLSDKPEPIEASKFILHGKAKTKHCHDSYDIYSRRVPISEDTEEVEDNIGLSRKPMKNRVADNKLVSAQKGIKLREVNDNMSSAQNPIKKDLRSLLLAGKIRKGKSTRETVRRTLQLYQCVYRKLLQDQGKAVNKSGKRPHKRPDLAAFNLLRESNLVINCDDHILGNVPGVEVGDEFQYRAELCIIGLHRPTQGGIAYMHRASKIVATSIVVSGGYKDSDYGEVLIYSGQGGNACFYGARKRPENQKLERGNLALYNSIECKTPVRVIRGMKFPVSVCQSSTSSHESSRLKPIIYTYDGLYYVEKHCKEKGSDGFYVYKFQLRRERGQTKLGSKNSKEPGKLQRWIAPESLVCLDISCRRERSPIRALNGIDGDRPGPFKYITQMRYPEFHSRTLQKGCKCIGGCNDPIKCECTQKNKGQFPYFDGCVVESKPLIYECGPNCKCPQSCKNRVSQHGLKFELEVFKTEKRGWGVRTLTSIPSGSFVCEYLGKILTNEMAEKLIGRDEYLFDIGCKYIDESVKDIVSSLIPNELPTEACEEVEEGFTIDARVYGSVARFINHSCYPNLYAQNVLIDHDDKAMPHIMFFARENIPPLQELTYHYQMAHDQVYDSNGNIKKKACHCGSSMCSGWLY</sequence>
<evidence type="ECO:0000256" key="6">
    <source>
        <dbReference type="ARBA" id="ARBA00022853"/>
    </source>
</evidence>
<evidence type="ECO:0008006" key="15">
    <source>
        <dbReference type="Google" id="ProtNLM"/>
    </source>
</evidence>
<dbReference type="GO" id="GO:0008270">
    <property type="term" value="F:zinc ion binding"/>
    <property type="evidence" value="ECO:0007669"/>
    <property type="project" value="InterPro"/>
</dbReference>
<dbReference type="eggNOG" id="KOG1082">
    <property type="taxonomic scope" value="Eukaryota"/>
</dbReference>
<dbReference type="AlphaFoldDB" id="W1NIG5"/>
<dbReference type="SMART" id="SM00468">
    <property type="entry name" value="PreSET"/>
    <property type="match status" value="1"/>
</dbReference>
<evidence type="ECO:0000259" key="10">
    <source>
        <dbReference type="PROSITE" id="PS50867"/>
    </source>
</evidence>
<keyword evidence="5" id="KW-0949">S-adenosyl-L-methionine</keyword>
<feature type="domain" description="SET" evidence="9">
    <location>
        <begin position="586"/>
        <end position="729"/>
    </location>
</feature>
<dbReference type="SMART" id="SM00508">
    <property type="entry name" value="PostSET"/>
    <property type="match status" value="1"/>
</dbReference>
<dbReference type="PROSITE" id="PS50868">
    <property type="entry name" value="POST_SET"/>
    <property type="match status" value="1"/>
</dbReference>
<dbReference type="Pfam" id="PF05033">
    <property type="entry name" value="Pre-SET"/>
    <property type="match status" value="1"/>
</dbReference>
<dbReference type="SMART" id="SM00317">
    <property type="entry name" value="SET"/>
    <property type="match status" value="1"/>
</dbReference>
<dbReference type="PROSITE" id="PS51575">
    <property type="entry name" value="SAM_MT43_SUVAR39_2"/>
    <property type="match status" value="1"/>
</dbReference>
<dbReference type="InterPro" id="IPR015947">
    <property type="entry name" value="PUA-like_sf"/>
</dbReference>
<dbReference type="OrthoDB" id="5792673at2759"/>
<dbReference type="SUPFAM" id="SSF88697">
    <property type="entry name" value="PUA domain-like"/>
    <property type="match status" value="1"/>
</dbReference>
<feature type="domain" description="Pre-SET" evidence="10">
    <location>
        <begin position="524"/>
        <end position="583"/>
    </location>
</feature>
<dbReference type="HOGENOM" id="CLU_004556_0_0_1"/>
<dbReference type="SMART" id="SM00466">
    <property type="entry name" value="SRA"/>
    <property type="match status" value="1"/>
</dbReference>
<proteinExistence type="predicted"/>
<dbReference type="PANTHER" id="PTHR45660">
    <property type="entry name" value="HISTONE-LYSINE N-METHYLTRANSFERASE SETMAR"/>
    <property type="match status" value="1"/>
</dbReference>
<evidence type="ECO:0000256" key="4">
    <source>
        <dbReference type="ARBA" id="ARBA00022679"/>
    </source>
</evidence>
<dbReference type="GO" id="GO:0005694">
    <property type="term" value="C:chromosome"/>
    <property type="evidence" value="ECO:0007669"/>
    <property type="project" value="UniProtKB-SubCell"/>
</dbReference>
<keyword evidence="7 8" id="KW-0539">Nucleus</keyword>
<feature type="domain" description="Post-SET" evidence="11">
    <location>
        <begin position="743"/>
        <end position="759"/>
    </location>
</feature>
<dbReference type="InterPro" id="IPR007728">
    <property type="entry name" value="Pre-SET_dom"/>
</dbReference>
<dbReference type="OMA" id="ILCGCDC"/>
<dbReference type="Gene3D" id="2.170.270.10">
    <property type="entry name" value="SET domain"/>
    <property type="match status" value="1"/>
</dbReference>
<dbReference type="InterPro" id="IPR046341">
    <property type="entry name" value="SET_dom_sf"/>
</dbReference>
<evidence type="ECO:0000259" key="11">
    <source>
        <dbReference type="PROSITE" id="PS50868"/>
    </source>
</evidence>
<evidence type="ECO:0000313" key="13">
    <source>
        <dbReference type="EMBL" id="ERM95288.1"/>
    </source>
</evidence>
<dbReference type="GO" id="GO:0032259">
    <property type="term" value="P:methylation"/>
    <property type="evidence" value="ECO:0007669"/>
    <property type="project" value="UniProtKB-KW"/>
</dbReference>
<evidence type="ECO:0000256" key="8">
    <source>
        <dbReference type="PROSITE-ProRule" id="PRU00358"/>
    </source>
</evidence>
<evidence type="ECO:0000259" key="9">
    <source>
        <dbReference type="PROSITE" id="PS50280"/>
    </source>
</evidence>
<keyword evidence="3" id="KW-0489">Methyltransferase</keyword>
<dbReference type="Gene3D" id="2.30.280.10">
    <property type="entry name" value="SRA-YDG"/>
    <property type="match status" value="1"/>
</dbReference>
<keyword evidence="2" id="KW-0158">Chromosome</keyword>
<dbReference type="GO" id="GO:0005634">
    <property type="term" value="C:nucleus"/>
    <property type="evidence" value="ECO:0007669"/>
    <property type="project" value="UniProtKB-SubCell"/>
</dbReference>
<dbReference type="STRING" id="13333.W1NIG5"/>
<dbReference type="Gramene" id="ERM95288">
    <property type="protein sequence ID" value="ERM95288"/>
    <property type="gene ID" value="AMTR_s00008p00103090"/>
</dbReference>
<dbReference type="PROSITE" id="PS50867">
    <property type="entry name" value="PRE_SET"/>
    <property type="match status" value="1"/>
</dbReference>
<dbReference type="Pfam" id="PF02182">
    <property type="entry name" value="SAD_SRA"/>
    <property type="match status" value="1"/>
</dbReference>
<evidence type="ECO:0000313" key="14">
    <source>
        <dbReference type="Proteomes" id="UP000017836"/>
    </source>
</evidence>
<feature type="domain" description="YDG" evidence="12">
    <location>
        <begin position="293"/>
        <end position="451"/>
    </location>
</feature>
<accession>W1NIG5</accession>
<evidence type="ECO:0000256" key="1">
    <source>
        <dbReference type="ARBA" id="ARBA00004286"/>
    </source>
</evidence>
<gene>
    <name evidence="13" type="ORF">AMTR_s00008p00103090</name>
</gene>
<dbReference type="PANTHER" id="PTHR45660:SF46">
    <property type="entry name" value="HISTONE-LYSINE N-METHYLTRANSFERASE, H3 LYSINE-9 SPECIFIC SUVH6"/>
    <property type="match status" value="1"/>
</dbReference>
<dbReference type="Proteomes" id="UP000017836">
    <property type="component" value="Unassembled WGS sequence"/>
</dbReference>
<reference evidence="14" key="1">
    <citation type="journal article" date="2013" name="Science">
        <title>The Amborella genome and the evolution of flowering plants.</title>
        <authorList>
            <consortium name="Amborella Genome Project"/>
        </authorList>
    </citation>
    <scope>NUCLEOTIDE SEQUENCE [LARGE SCALE GENOMIC DNA]</scope>
</reference>
<dbReference type="GO" id="GO:0003690">
    <property type="term" value="F:double-stranded DNA binding"/>
    <property type="evidence" value="ECO:0000318"/>
    <property type="project" value="GO_Central"/>
</dbReference>
<dbReference type="PROSITE" id="PS51015">
    <property type="entry name" value="YDG"/>
    <property type="match status" value="1"/>
</dbReference>
<keyword evidence="4" id="KW-0808">Transferase</keyword>
<organism evidence="13 14">
    <name type="scientific">Amborella trichopoda</name>
    <dbReference type="NCBI Taxonomy" id="13333"/>
    <lineage>
        <taxon>Eukaryota</taxon>
        <taxon>Viridiplantae</taxon>
        <taxon>Streptophyta</taxon>
        <taxon>Embryophyta</taxon>
        <taxon>Tracheophyta</taxon>
        <taxon>Spermatophyta</taxon>
        <taxon>Magnoliopsida</taxon>
        <taxon>Amborellales</taxon>
        <taxon>Amborellaceae</taxon>
        <taxon>Amborella</taxon>
    </lineage>
</organism>
<dbReference type="InterPro" id="IPR025794">
    <property type="entry name" value="H3-K9-MeTrfase_plant"/>
</dbReference>
<evidence type="ECO:0000256" key="2">
    <source>
        <dbReference type="ARBA" id="ARBA00022454"/>
    </source>
</evidence>
<dbReference type="PROSITE" id="PS50280">
    <property type="entry name" value="SET"/>
    <property type="match status" value="1"/>
</dbReference>
<dbReference type="InterPro" id="IPR036987">
    <property type="entry name" value="SRA-YDG_sf"/>
</dbReference>
<dbReference type="InterPro" id="IPR003616">
    <property type="entry name" value="Post-SET_dom"/>
</dbReference>
<keyword evidence="14" id="KW-1185">Reference proteome</keyword>
<keyword evidence="6" id="KW-0156">Chromatin regulator</keyword>
<dbReference type="InterPro" id="IPR001214">
    <property type="entry name" value="SET_dom"/>
</dbReference>
<evidence type="ECO:0000256" key="5">
    <source>
        <dbReference type="ARBA" id="ARBA00022691"/>
    </source>
</evidence>
<dbReference type="EMBL" id="KI397486">
    <property type="protein sequence ID" value="ERM95288.1"/>
    <property type="molecule type" value="Genomic_DNA"/>
</dbReference>
<dbReference type="KEGG" id="atr:18423207"/>
<dbReference type="InterPro" id="IPR051357">
    <property type="entry name" value="H3K9_HMTase_SUVAR3-9"/>
</dbReference>
<name>W1NIG5_AMBTC</name>
<protein>
    <recommendedName>
        <fullName evidence="15">Histone-lysine N-methyltransferase</fullName>
    </recommendedName>
</protein>
<dbReference type="SUPFAM" id="SSF82199">
    <property type="entry name" value="SET domain"/>
    <property type="match status" value="1"/>
</dbReference>
<dbReference type="InterPro" id="IPR003105">
    <property type="entry name" value="SRA_YDG"/>
</dbReference>
<dbReference type="GO" id="GO:0042054">
    <property type="term" value="F:histone methyltransferase activity"/>
    <property type="evidence" value="ECO:0000318"/>
    <property type="project" value="GO_Central"/>
</dbReference>
<comment type="subcellular location">
    <subcellularLocation>
        <location evidence="1">Chromosome</location>
    </subcellularLocation>
    <subcellularLocation>
        <location evidence="8">Nucleus</location>
    </subcellularLocation>
</comment>
<dbReference type="Pfam" id="PF00856">
    <property type="entry name" value="SET"/>
    <property type="match status" value="1"/>
</dbReference>
<evidence type="ECO:0000259" key="12">
    <source>
        <dbReference type="PROSITE" id="PS51015"/>
    </source>
</evidence>
<evidence type="ECO:0000256" key="3">
    <source>
        <dbReference type="ARBA" id="ARBA00022603"/>
    </source>
</evidence>